<sequence length="110" mass="11991">MLLLLILIIAFALQFFLPWWIVAPVSFGLAAWLGRKGWSSFGAGFLGIGLGWLALSAFIHFRTEGILTNKVIQLFGLPNPVLLLLITTLIGGLVGGLSAWAGYCCRRLIF</sequence>
<feature type="transmembrane region" description="Helical" evidence="1">
    <location>
        <begin position="40"/>
        <end position="61"/>
    </location>
</feature>
<dbReference type="AlphaFoldDB" id="A0A7G7G7L3"/>
<evidence type="ECO:0000313" key="3">
    <source>
        <dbReference type="Proteomes" id="UP000515237"/>
    </source>
</evidence>
<feature type="transmembrane region" description="Helical" evidence="1">
    <location>
        <begin position="81"/>
        <end position="103"/>
    </location>
</feature>
<name>A0A7G7G7L3_9BACT</name>
<protein>
    <submittedName>
        <fullName evidence="2">Uncharacterized protein</fullName>
    </submittedName>
</protein>
<dbReference type="KEGG" id="aswu:HUW51_10570"/>
<gene>
    <name evidence="2" type="ORF">HUW51_10570</name>
</gene>
<keyword evidence="1" id="KW-0472">Membrane</keyword>
<dbReference type="Proteomes" id="UP000515237">
    <property type="component" value="Chromosome"/>
</dbReference>
<evidence type="ECO:0000256" key="1">
    <source>
        <dbReference type="SAM" id="Phobius"/>
    </source>
</evidence>
<organism evidence="2 3">
    <name type="scientific">Adhaeribacter swui</name>
    <dbReference type="NCBI Taxonomy" id="2086471"/>
    <lineage>
        <taxon>Bacteria</taxon>
        <taxon>Pseudomonadati</taxon>
        <taxon>Bacteroidota</taxon>
        <taxon>Cytophagia</taxon>
        <taxon>Cytophagales</taxon>
        <taxon>Hymenobacteraceae</taxon>
        <taxon>Adhaeribacter</taxon>
    </lineage>
</organism>
<proteinExistence type="predicted"/>
<reference evidence="2 3" key="1">
    <citation type="journal article" date="2018" name="Int. J. Syst. Evol. Microbiol.">
        <title>Adhaeribacter swui sp. nov., isolated from wet mud.</title>
        <authorList>
            <person name="Kim D.U."/>
            <person name="Kim K.W."/>
            <person name="Kang M.S."/>
            <person name="Kim J.Y."/>
            <person name="Jang J.H."/>
            <person name="Kim M.K."/>
        </authorList>
    </citation>
    <scope>NUCLEOTIDE SEQUENCE [LARGE SCALE GENOMIC DNA]</scope>
    <source>
        <strain evidence="2 3">KCTC 52873</strain>
    </source>
</reference>
<dbReference type="EMBL" id="CP055156">
    <property type="protein sequence ID" value="QNF33147.1"/>
    <property type="molecule type" value="Genomic_DNA"/>
</dbReference>
<keyword evidence="1" id="KW-1133">Transmembrane helix</keyword>
<dbReference type="RefSeq" id="WP_185273999.1">
    <property type="nucleotide sequence ID" value="NZ_CP055156.1"/>
</dbReference>
<accession>A0A7G7G7L3</accession>
<keyword evidence="3" id="KW-1185">Reference proteome</keyword>
<evidence type="ECO:0000313" key="2">
    <source>
        <dbReference type="EMBL" id="QNF33147.1"/>
    </source>
</evidence>
<keyword evidence="1" id="KW-0812">Transmembrane</keyword>